<reference evidence="1" key="2">
    <citation type="journal article" date="2021" name="Data Brief">
        <title>Draft genome sequence data of the facultative, thermophilic, xylanolytic bacterium Paenibacillus sp. strain DA-C8.</title>
        <authorList>
            <person name="Chhe C."/>
            <person name="Uke A."/>
            <person name="Baramee S."/>
            <person name="Ungkulpasvich U."/>
            <person name="Tachaapaikoon C."/>
            <person name="Pason P."/>
            <person name="Waeonukul R."/>
            <person name="Ratanakhanokchai K."/>
            <person name="Kosugi A."/>
        </authorList>
    </citation>
    <scope>NUCLEOTIDE SEQUENCE</scope>
    <source>
        <strain evidence="1">DA-C8</strain>
    </source>
</reference>
<protein>
    <submittedName>
        <fullName evidence="1">Uncharacterized protein</fullName>
    </submittedName>
</protein>
<sequence>MFDLVTADIAQDTAVLHPLEEPLRPIRCVQTVRTKLQIGAYRLCMISYS</sequence>
<evidence type="ECO:0000313" key="2">
    <source>
        <dbReference type="Proteomes" id="UP000654993"/>
    </source>
</evidence>
<dbReference type="Proteomes" id="UP000654993">
    <property type="component" value="Unassembled WGS sequence"/>
</dbReference>
<comment type="caution">
    <text evidence="1">The sequence shown here is derived from an EMBL/GenBank/DDBJ whole genome shotgun (WGS) entry which is preliminary data.</text>
</comment>
<keyword evidence="2" id="KW-1185">Reference proteome</keyword>
<accession>A0A916VGG0</accession>
<evidence type="ECO:0000313" key="1">
    <source>
        <dbReference type="EMBL" id="GFR38933.1"/>
    </source>
</evidence>
<organism evidence="1 2">
    <name type="scientific">Insulibacter thermoxylanivorax</name>
    <dbReference type="NCBI Taxonomy" id="2749268"/>
    <lineage>
        <taxon>Bacteria</taxon>
        <taxon>Bacillati</taxon>
        <taxon>Bacillota</taxon>
        <taxon>Bacilli</taxon>
        <taxon>Bacillales</taxon>
        <taxon>Paenibacillaceae</taxon>
        <taxon>Insulibacter</taxon>
    </lineage>
</organism>
<reference evidence="1" key="1">
    <citation type="submission" date="2020-08" db="EMBL/GenBank/DDBJ databases">
        <authorList>
            <person name="Uke A."/>
            <person name="Chhe C."/>
            <person name="Baramee S."/>
            <person name="Kosugi A."/>
        </authorList>
    </citation>
    <scope>NUCLEOTIDE SEQUENCE</scope>
    <source>
        <strain evidence="1">DA-C8</strain>
    </source>
</reference>
<dbReference type="EMBL" id="BMAQ01000030">
    <property type="protein sequence ID" value="GFR38933.1"/>
    <property type="molecule type" value="Genomic_DNA"/>
</dbReference>
<name>A0A916VGG0_9BACL</name>
<proteinExistence type="predicted"/>
<gene>
    <name evidence="1" type="ORF">PRECH8_22290</name>
</gene>
<dbReference type="AlphaFoldDB" id="A0A916VGG0"/>